<proteinExistence type="predicted"/>
<organism evidence="3 4">
    <name type="scientific">Clitoria ternatea</name>
    <name type="common">Butterfly pea</name>
    <dbReference type="NCBI Taxonomy" id="43366"/>
    <lineage>
        <taxon>Eukaryota</taxon>
        <taxon>Viridiplantae</taxon>
        <taxon>Streptophyta</taxon>
        <taxon>Embryophyta</taxon>
        <taxon>Tracheophyta</taxon>
        <taxon>Spermatophyta</taxon>
        <taxon>Magnoliopsida</taxon>
        <taxon>eudicotyledons</taxon>
        <taxon>Gunneridae</taxon>
        <taxon>Pentapetalae</taxon>
        <taxon>rosids</taxon>
        <taxon>fabids</taxon>
        <taxon>Fabales</taxon>
        <taxon>Fabaceae</taxon>
        <taxon>Papilionoideae</taxon>
        <taxon>50 kb inversion clade</taxon>
        <taxon>NPAAA clade</taxon>
        <taxon>indigoferoid/millettioid clade</taxon>
        <taxon>Phaseoleae</taxon>
        <taxon>Clitoria</taxon>
    </lineage>
</organism>
<feature type="region of interest" description="Disordered" evidence="1">
    <location>
        <begin position="990"/>
        <end position="1011"/>
    </location>
</feature>
<reference evidence="3 4" key="1">
    <citation type="submission" date="2024-01" db="EMBL/GenBank/DDBJ databases">
        <title>The genomes of 5 underutilized Papilionoideae crops provide insights into root nodulation and disease resistance.</title>
        <authorList>
            <person name="Yuan L."/>
        </authorList>
    </citation>
    <scope>NUCLEOTIDE SEQUENCE [LARGE SCALE GENOMIC DNA]</scope>
    <source>
        <strain evidence="3">LY-2023</strain>
        <tissue evidence="3">Leaf</tissue>
    </source>
</reference>
<dbReference type="EMBL" id="JAYKXN010000003">
    <property type="protein sequence ID" value="KAK7302565.1"/>
    <property type="molecule type" value="Genomic_DNA"/>
</dbReference>
<name>A0AAN9JNJ5_CLITE</name>
<evidence type="ECO:0000259" key="2">
    <source>
        <dbReference type="PROSITE" id="PS50994"/>
    </source>
</evidence>
<dbReference type="AlphaFoldDB" id="A0AAN9JNJ5"/>
<dbReference type="InterPro" id="IPR036397">
    <property type="entry name" value="RNaseH_sf"/>
</dbReference>
<dbReference type="GO" id="GO:0015074">
    <property type="term" value="P:DNA integration"/>
    <property type="evidence" value="ECO:0007669"/>
    <property type="project" value="InterPro"/>
</dbReference>
<dbReference type="InterPro" id="IPR013103">
    <property type="entry name" value="RVT_2"/>
</dbReference>
<evidence type="ECO:0000256" key="1">
    <source>
        <dbReference type="SAM" id="MobiDB-lite"/>
    </source>
</evidence>
<dbReference type="Pfam" id="PF25276">
    <property type="entry name" value="DUF7870"/>
    <property type="match status" value="1"/>
</dbReference>
<dbReference type="SUPFAM" id="SSF53098">
    <property type="entry name" value="Ribonuclease H-like"/>
    <property type="match status" value="1"/>
</dbReference>
<evidence type="ECO:0000313" key="4">
    <source>
        <dbReference type="Proteomes" id="UP001359559"/>
    </source>
</evidence>
<protein>
    <recommendedName>
        <fullName evidence="2">Integrase catalytic domain-containing protein</fullName>
    </recommendedName>
</protein>
<dbReference type="Gene3D" id="3.30.420.10">
    <property type="entry name" value="Ribonuclease H-like superfamily/Ribonuclease H"/>
    <property type="match status" value="1"/>
</dbReference>
<dbReference type="PANTHER" id="PTHR33597">
    <property type="entry name" value="OS02G0760400 PROTEIN"/>
    <property type="match status" value="1"/>
</dbReference>
<dbReference type="Proteomes" id="UP001359559">
    <property type="component" value="Unassembled WGS sequence"/>
</dbReference>
<dbReference type="InterPro" id="IPR025724">
    <property type="entry name" value="GAG-pre-integrase_dom"/>
</dbReference>
<dbReference type="Pfam" id="PF07727">
    <property type="entry name" value="RVT_2"/>
    <property type="match status" value="1"/>
</dbReference>
<keyword evidence="4" id="KW-1185">Reference proteome</keyword>
<dbReference type="PROSITE" id="PS50994">
    <property type="entry name" value="INTEGRASE"/>
    <property type="match status" value="1"/>
</dbReference>
<evidence type="ECO:0000313" key="3">
    <source>
        <dbReference type="EMBL" id="KAK7302565.1"/>
    </source>
</evidence>
<comment type="caution">
    <text evidence="3">The sequence shown here is derived from an EMBL/GenBank/DDBJ whole genome shotgun (WGS) entry which is preliminary data.</text>
</comment>
<dbReference type="InterPro" id="IPR012337">
    <property type="entry name" value="RNaseH-like_sf"/>
</dbReference>
<feature type="domain" description="Integrase catalytic" evidence="2">
    <location>
        <begin position="656"/>
        <end position="831"/>
    </location>
</feature>
<dbReference type="GO" id="GO:0003676">
    <property type="term" value="F:nucleic acid binding"/>
    <property type="evidence" value="ECO:0007669"/>
    <property type="project" value="InterPro"/>
</dbReference>
<dbReference type="InterPro" id="IPR001584">
    <property type="entry name" value="Integrase_cat-core"/>
</dbReference>
<dbReference type="PANTHER" id="PTHR33597:SF22">
    <property type="entry name" value="PROTEIN, PUTATIVE-RELATED"/>
    <property type="match status" value="1"/>
</dbReference>
<accession>A0AAN9JNJ5</accession>
<gene>
    <name evidence="3" type="ORF">RJT34_13457</name>
</gene>
<dbReference type="Pfam" id="PF13976">
    <property type="entry name" value="gag_pre-integrs"/>
    <property type="match status" value="1"/>
</dbReference>
<dbReference type="InterPro" id="IPR057192">
    <property type="entry name" value="DUF7870"/>
</dbReference>
<dbReference type="Pfam" id="PF00665">
    <property type="entry name" value="rve"/>
    <property type="match status" value="1"/>
</dbReference>
<sequence length="1196" mass="135633">MEVSDDSNRVKGTDLGHQNRAMEAERMKELMLLWCRMRSNRVALMGGNHTAASFTQFTHSRSHTPCFSKGSRSVRQQSMELGRGCEPKKGSKMKKHLHDASTTIPLNHETLLVIKIPDAQVLRILSRSLFLAMVLASLPFWGTVLKGFSTSTHSFVSDSGIASGSVNLELLNSVLHDLADEGLFKKGDDKTLIVSPPIGFKGIDVVIDTDFEGKSLLPDESYDFVFTPSSTDAEFIDRILKIDGIVALPLGVEPSNAAFREQSNYRVVFLRQYNDCMIVALTKTGPAITLVDSSPMRKLCQFAKDAKTMAFKSLEDVLLEPPKSKKYLKKIKYLPDLLGGSLEGYNRRLFIGVAGLPEENKGVIQWFEKNYPKKDTRFEIHSLLVPRTDVSAWLSKHVKEEEYVVMKAEAEEVEKMIKKGTICLVDELFLECKNEWWQNGNGKKKKNVRAYWECLALYGRVRDEGVAVHQCATTHTILKNEKFFYHMEKQEANANTISGSINIIEGSGRASILLPGGTKLHIESALYSKKSQRNLLSFKDIRRNGYHIETTNEGKDEYLYITKLISDKKCILEKLPSFSSGLYYTYISTVETNVIVNQKFTNKNDFVIWHERLGHPGSIMMRKIVENSNGHCLSSRQIMQTKNFSCAACSQGKLIIRPSPMKIGNESLIFLERIQGDICGPIHPSCGPFRYFMVLIDASTRWSHVCLLSTRNQAFARLLAQLIRLRAHFPDYPIKKIRLDNAGEFTSQSFNDYCMSIGIDVEHPVAHVHTQNGLAESLIKRLKLIARPLLMRSKLPISTWGHAILHAAALIRIRPTSNHEYSPLQLVHCKEPNISHLRIFGSAVYVPISPPQRTKMGPQRRLGIYVGYESPSIIKYLEPLTGDLFTARFADCHFDESIFPPLGGENKQLDKRISWNEISLSHLDPRTKQSELEVQKIISLQNLANQLPNAFADPKRVTKSYIPAVNTPIKIDIPEGQSKFANEFEAKIKRGRPVGSKDKNPRKRKVNKEDGRIEDIKTLVESPDIIKVSNPEETKVPEIDTNKEISINYVMDGIQWNRPEVDVDEIFAFKVALDIINDDKNHEPKSVKECAQRNDWPKWKDAMQEELNSLAKRKVFGPVVQTPKGVKPVGYKWVFTRKRNENGEIVRYKARLVAQGFSQRPGIDFEETYSPVMDATTFRYLISLAIREKLDLRLMD</sequence>